<accession>A0A1G6GU77</accession>
<comment type="similarity">
    <text evidence="1">Belongs to the CAPAB/TerDEXZ family.</text>
</comment>
<dbReference type="Gene3D" id="2.60.60.30">
    <property type="entry name" value="sav2460 like domains"/>
    <property type="match status" value="1"/>
</dbReference>
<name>A0A1G6GU77_9MICO</name>
<evidence type="ECO:0000313" key="4">
    <source>
        <dbReference type="EMBL" id="SDB85463.1"/>
    </source>
</evidence>
<evidence type="ECO:0000259" key="3">
    <source>
        <dbReference type="Pfam" id="PF02342"/>
    </source>
</evidence>
<gene>
    <name evidence="4" type="ORF">SAMN05216410_0475</name>
</gene>
<dbReference type="PANTHER" id="PTHR32097">
    <property type="entry name" value="CAMP-BINDING PROTEIN 1-RELATED"/>
    <property type="match status" value="1"/>
</dbReference>
<evidence type="ECO:0000256" key="1">
    <source>
        <dbReference type="ARBA" id="ARBA00008775"/>
    </source>
</evidence>
<reference evidence="4 5" key="1">
    <citation type="submission" date="2016-09" db="EMBL/GenBank/DDBJ databases">
        <authorList>
            <person name="Capua I."/>
            <person name="De Benedictis P."/>
            <person name="Joannis T."/>
            <person name="Lombin L.H."/>
            <person name="Cattoli G."/>
        </authorList>
    </citation>
    <scope>NUCLEOTIDE SEQUENCE [LARGE SCALE GENOMIC DNA]</scope>
    <source>
        <strain evidence="4 5">ISLP-3</strain>
    </source>
</reference>
<dbReference type="EMBL" id="FMYH01000001">
    <property type="protein sequence ID" value="SDB85463.1"/>
    <property type="molecule type" value="Genomic_DNA"/>
</dbReference>
<dbReference type="PANTHER" id="PTHR32097:SF4">
    <property type="entry name" value="GENERAL STRESS PROTEIN 16U"/>
    <property type="match status" value="1"/>
</dbReference>
<evidence type="ECO:0000256" key="2">
    <source>
        <dbReference type="SAM" id="MobiDB-lite"/>
    </source>
</evidence>
<dbReference type="RefSeq" id="WP_093180505.1">
    <property type="nucleotide sequence ID" value="NZ_FMYH01000001.1"/>
</dbReference>
<dbReference type="Pfam" id="PF02342">
    <property type="entry name" value="TerD"/>
    <property type="match status" value="1"/>
</dbReference>
<feature type="region of interest" description="Disordered" evidence="2">
    <location>
        <begin position="225"/>
        <end position="286"/>
    </location>
</feature>
<dbReference type="AlphaFoldDB" id="A0A1G6GU77"/>
<dbReference type="STRING" id="1814289.SAMN05216410_0475"/>
<proteinExistence type="inferred from homology"/>
<evidence type="ECO:0000313" key="5">
    <source>
        <dbReference type="Proteomes" id="UP000199039"/>
    </source>
</evidence>
<feature type="region of interest" description="Disordered" evidence="2">
    <location>
        <begin position="721"/>
        <end position="742"/>
    </location>
</feature>
<feature type="domain" description="TerD" evidence="3">
    <location>
        <begin position="6"/>
        <end position="171"/>
    </location>
</feature>
<sequence length="742" mass="77976">MTPQVLTRGANAPLAATINRVRVVIGWSDDSVDVDASALLLTADGKVRGDEDFVFYNQPVSTCGAVQHLGRAAGDIGAEERLSLDLEDLHEDVETIAIAASLGEGTFGRLDGLRLMVLDETGAPLISFDIAEATTETAFVFGEVYRRAGAWKVRAVGQGWDSGLVGLATDFGVSVDDEPEVPEAEPPTLVVDAAAGDADFVPVEGIGDDSSDYLVEVVEVTTPEVTMPEVTLSEPADNPAASESPAPDAAPNPPEDAPAADLPGQAPASGRDVPVQPVSAAPVRRAGVRTKKQRAVVVPPVLKLAGDEAWVPARLFSVSGVGTADEQEKRATSALLATMMGVRPFARAVSAHFGAPAGAVETYLEVPFTHGDRKVFPDGVIRIARGGKVWTALLEVKTGSGQLRTEQVEQYLDVARVKGYDAVVTLSNEIAPGTGEHPVSVDARKTKSVTLYHLSWAEVLHEARMVLTHRGVADPMQAWVLAELIRYLEHPRSGATGFDDMGSSWVLVREAVAAGTLRAGDSKVPTVANSWIRLVRQLCLRLTAELGVPVTHVMPRQLAGDPAARARAAVEQLASEGTMSATLKVPGAAGPLTVVADLRISKVRVSASVRAPQEGGAQRRISWLLRQLAGAPDDTLVDVHYAGVAQDTCERLGDVRESVGTLVSERAGDVTSFEITTVAPLGTKRSGLKGAFIPSVIGATEAFYSAVLQPVRGWVPPAPKLASGGVGEESGTIGESLVLDRG</sequence>
<dbReference type="CDD" id="cd06974">
    <property type="entry name" value="TerD_like"/>
    <property type="match status" value="1"/>
</dbReference>
<organism evidence="4 5">
    <name type="scientific">Sanguibacter gelidistatuariae</name>
    <dbReference type="NCBI Taxonomy" id="1814289"/>
    <lineage>
        <taxon>Bacteria</taxon>
        <taxon>Bacillati</taxon>
        <taxon>Actinomycetota</taxon>
        <taxon>Actinomycetes</taxon>
        <taxon>Micrococcales</taxon>
        <taxon>Sanguibacteraceae</taxon>
        <taxon>Sanguibacter</taxon>
    </lineage>
</organism>
<dbReference type="InterPro" id="IPR003325">
    <property type="entry name" value="TerD"/>
</dbReference>
<dbReference type="OrthoDB" id="56224at2"/>
<protein>
    <submittedName>
        <fullName evidence="4">Stress response protein SCP2</fullName>
    </submittedName>
</protein>
<feature type="compositionally biased region" description="Low complexity" evidence="2">
    <location>
        <begin position="225"/>
        <end position="247"/>
    </location>
</feature>
<keyword evidence="5" id="KW-1185">Reference proteome</keyword>
<dbReference type="Proteomes" id="UP000199039">
    <property type="component" value="Unassembled WGS sequence"/>
</dbReference>
<dbReference type="InterPro" id="IPR051324">
    <property type="entry name" value="Stress/Tellurium_Resist"/>
</dbReference>